<proteinExistence type="predicted"/>
<protein>
    <submittedName>
        <fullName evidence="1">Uncharacterized protein</fullName>
    </submittedName>
</protein>
<gene>
    <name evidence="1" type="ORF">C436_20563</name>
</gene>
<accession>M0JJL1</accession>
<sequence length="86" mass="10051">MLAPFFLESTKDSITNSLLIIIIRAFLKVAESFNRLFRIFMLVCELAKDIHHFIRIYISIIALHRARGLFCFSYLLILPDTIVYLS</sequence>
<evidence type="ECO:0000313" key="1">
    <source>
        <dbReference type="EMBL" id="EMA08164.1"/>
    </source>
</evidence>
<keyword evidence="2" id="KW-1185">Reference proteome</keyword>
<comment type="caution">
    <text evidence="1">The sequence shown here is derived from an EMBL/GenBank/DDBJ whole genome shotgun (WGS) entry which is preliminary data.</text>
</comment>
<name>M0JJL1_9EURY</name>
<dbReference type="Proteomes" id="UP000011659">
    <property type="component" value="Unassembled WGS sequence"/>
</dbReference>
<dbReference type="AlphaFoldDB" id="M0JJL1"/>
<dbReference type="EMBL" id="AOLR01000060">
    <property type="protein sequence ID" value="EMA08164.1"/>
    <property type="molecule type" value="Genomic_DNA"/>
</dbReference>
<organism evidence="1 2">
    <name type="scientific">Haloarcula marismortui ATCC 33800</name>
    <dbReference type="NCBI Taxonomy" id="662476"/>
    <lineage>
        <taxon>Archaea</taxon>
        <taxon>Methanobacteriati</taxon>
        <taxon>Methanobacteriota</taxon>
        <taxon>Stenosarchaea group</taxon>
        <taxon>Halobacteria</taxon>
        <taxon>Halobacteriales</taxon>
        <taxon>Haloarculaceae</taxon>
        <taxon>Haloarcula</taxon>
    </lineage>
</organism>
<evidence type="ECO:0000313" key="2">
    <source>
        <dbReference type="Proteomes" id="UP000011659"/>
    </source>
</evidence>
<reference evidence="1 2" key="1">
    <citation type="journal article" date="2014" name="PLoS Genet.">
        <title>Phylogenetically driven sequencing of extremely halophilic archaea reveals strategies for static and dynamic osmo-response.</title>
        <authorList>
            <person name="Becker E.A."/>
            <person name="Seitzer P.M."/>
            <person name="Tritt A."/>
            <person name="Larsen D."/>
            <person name="Krusor M."/>
            <person name="Yao A.I."/>
            <person name="Wu D."/>
            <person name="Madern D."/>
            <person name="Eisen J.A."/>
            <person name="Darling A.E."/>
            <person name="Facciotti M.T."/>
        </authorList>
    </citation>
    <scope>NUCLEOTIDE SEQUENCE [LARGE SCALE GENOMIC DNA]</scope>
    <source>
        <strain evidence="1 2">ATCC 33800</strain>
    </source>
</reference>